<dbReference type="GO" id="GO:0015562">
    <property type="term" value="F:efflux transmembrane transporter activity"/>
    <property type="evidence" value="ECO:0007669"/>
    <property type="project" value="InterPro"/>
</dbReference>
<dbReference type="AlphaFoldDB" id="A0A0C4YVX8"/>
<sequence>MSIRAIQALRLGALALAASVFLGGCATFSKDGGFNSVSSVAKERLGKDVAWVRSEEDQDSVYKRSQELLAQPLTMDGAVQLALLNNRGLQATYAELGISEADYVQASRLPNPGFTFSRKHAGSDLSIERTFTLAFFNVLTLPFISQIEGKRYEQTKLLVANETVKVAAEARKAYVNAVAAQQFSLYAGQVNESAEAGAEFARRLAAAGNFSKLDLAREQAFYADTAGALARARRQAISDREKLVRAIGLWGTGANFTLPDRLPDLPKERPELGELEGYAMQNRLDIQAGKLQTQSVASSLGLTKATRFINVLDVGYLRNSLSNTPPETGYEISVQIPLFDWGSARVARAEAVYMLAVNQLAQTAINARSEVRESYASYQTSYDIARHYRDEVVPVRKAIVDEMMLRYNGMLASVFELLVETRAQVDGVNTYIGSLRDYWVAETDLQRSLGGALPVQADAAATPQIKQMTVPNGKGQ</sequence>
<dbReference type="Pfam" id="PF02321">
    <property type="entry name" value="OEP"/>
    <property type="match status" value="1"/>
</dbReference>
<dbReference type="Proteomes" id="UP000031843">
    <property type="component" value="Chromosome secondary"/>
</dbReference>
<evidence type="ECO:0000313" key="3">
    <source>
        <dbReference type="EMBL" id="AJG24646.1"/>
    </source>
</evidence>
<feature type="signal peptide" evidence="2">
    <location>
        <begin position="1"/>
        <end position="17"/>
    </location>
</feature>
<dbReference type="Gene3D" id="1.20.1600.10">
    <property type="entry name" value="Outer membrane efflux proteins (OEP)"/>
    <property type="match status" value="1"/>
</dbReference>
<keyword evidence="2" id="KW-0732">Signal</keyword>
<dbReference type="KEGG" id="cbw:RR42_s3065"/>
<keyword evidence="4" id="KW-1185">Reference proteome</keyword>
<reference evidence="3 4" key="1">
    <citation type="journal article" date="2015" name="Genome Announc.">
        <title>Complete Genome Sequence of Cupriavidus basilensis 4G11, Isolated from the Oak Ridge Field Research Center Site.</title>
        <authorList>
            <person name="Ray J."/>
            <person name="Waters R.J."/>
            <person name="Skerker J.M."/>
            <person name="Kuehl J.V."/>
            <person name="Price M.N."/>
            <person name="Huang J."/>
            <person name="Chakraborty R."/>
            <person name="Arkin A.P."/>
            <person name="Deutschbauer A."/>
        </authorList>
    </citation>
    <scope>NUCLEOTIDE SEQUENCE [LARGE SCALE GENOMIC DNA]</scope>
    <source>
        <strain evidence="3">4G11</strain>
    </source>
</reference>
<dbReference type="PANTHER" id="PTHR30203">
    <property type="entry name" value="OUTER MEMBRANE CATION EFFLUX PROTEIN"/>
    <property type="match status" value="1"/>
</dbReference>
<evidence type="ECO:0000256" key="1">
    <source>
        <dbReference type="ARBA" id="ARBA00007613"/>
    </source>
</evidence>
<evidence type="ECO:0000313" key="4">
    <source>
        <dbReference type="Proteomes" id="UP000031843"/>
    </source>
</evidence>
<evidence type="ECO:0000256" key="2">
    <source>
        <dbReference type="SAM" id="SignalP"/>
    </source>
</evidence>
<dbReference type="RefSeq" id="WP_052495190.1">
    <property type="nucleotide sequence ID" value="NZ_CP010537.1"/>
</dbReference>
<dbReference type="STRING" id="68895.RR42_s3065"/>
<gene>
    <name evidence="3" type="ORF">RR42_s3065</name>
</gene>
<accession>A0A0C4YVX8</accession>
<organism evidence="3 4">
    <name type="scientific">Cupriavidus basilensis</name>
    <dbReference type="NCBI Taxonomy" id="68895"/>
    <lineage>
        <taxon>Bacteria</taxon>
        <taxon>Pseudomonadati</taxon>
        <taxon>Pseudomonadota</taxon>
        <taxon>Betaproteobacteria</taxon>
        <taxon>Burkholderiales</taxon>
        <taxon>Burkholderiaceae</taxon>
        <taxon>Cupriavidus</taxon>
    </lineage>
</organism>
<comment type="similarity">
    <text evidence="1">Belongs to the outer membrane factor (OMF) (TC 1.B.17) family.</text>
</comment>
<dbReference type="InterPro" id="IPR010131">
    <property type="entry name" value="MdtP/NodT-like"/>
</dbReference>
<dbReference type="InterPro" id="IPR003423">
    <property type="entry name" value="OMP_efflux"/>
</dbReference>
<dbReference type="OrthoDB" id="8554634at2"/>
<dbReference type="SUPFAM" id="SSF56954">
    <property type="entry name" value="Outer membrane efflux proteins (OEP)"/>
    <property type="match status" value="1"/>
</dbReference>
<dbReference type="PROSITE" id="PS51257">
    <property type="entry name" value="PROKAR_LIPOPROTEIN"/>
    <property type="match status" value="1"/>
</dbReference>
<feature type="chain" id="PRO_5002174331" evidence="2">
    <location>
        <begin position="18"/>
        <end position="476"/>
    </location>
</feature>
<dbReference type="EMBL" id="CP010537">
    <property type="protein sequence ID" value="AJG24646.1"/>
    <property type="molecule type" value="Genomic_DNA"/>
</dbReference>
<dbReference type="PANTHER" id="PTHR30203:SF24">
    <property type="entry name" value="BLR4935 PROTEIN"/>
    <property type="match status" value="1"/>
</dbReference>
<proteinExistence type="inferred from homology"/>
<protein>
    <submittedName>
        <fullName evidence="3">Copper tolerance protein</fullName>
    </submittedName>
</protein>
<name>A0A0C4YVX8_9BURK</name>